<feature type="repeat" description="TPR" evidence="1">
    <location>
        <begin position="287"/>
        <end position="320"/>
    </location>
</feature>
<feature type="chain" id="PRO_5046344102" evidence="2">
    <location>
        <begin position="19"/>
        <end position="379"/>
    </location>
</feature>
<evidence type="ECO:0000256" key="2">
    <source>
        <dbReference type="SAM" id="SignalP"/>
    </source>
</evidence>
<dbReference type="SUPFAM" id="SSF48452">
    <property type="entry name" value="TPR-like"/>
    <property type="match status" value="1"/>
</dbReference>
<organism evidence="3 4">
    <name type="scientific">Arenibacter arenosicollis</name>
    <dbReference type="NCBI Taxonomy" id="2762274"/>
    <lineage>
        <taxon>Bacteria</taxon>
        <taxon>Pseudomonadati</taxon>
        <taxon>Bacteroidota</taxon>
        <taxon>Flavobacteriia</taxon>
        <taxon>Flavobacteriales</taxon>
        <taxon>Flavobacteriaceae</taxon>
        <taxon>Arenibacter</taxon>
    </lineage>
</organism>
<dbReference type="EMBL" id="JACLHY010000008">
    <property type="protein sequence ID" value="MBC8768274.1"/>
    <property type="molecule type" value="Genomic_DNA"/>
</dbReference>
<sequence>MKTMFRILFLLSVAKVGAQSSTLAVSDSLYADGNYALAINEYAKEGSYSAQLQIARAYNAMGNYDKALVQYDNIVQKNSSHVLAKYELGKLYLKLKKYGAARLVFSELAEKNNLNPEYFYYLGEALKELNLFPEGIAAYKKSVKLDSTHLRSIFQLGKYYVMQRERDSVLKYVNKGLNFYENDVSLINLKALANYNDNLIWLALPYFERLVELGEHKEYIFEEMGYSYFAMAKYEKAKEAYENLLTFDEENPVALFGIGSAYSKLQQLDSAKIYIKKSIEVQKVVLDKEYNALARLAVEQNDLELAIKYYERAFIEDPSGYLYKYEVCLLTDQHYKKPEKSLKCYEEYLNKFGGKKDYFSEFTSKRIVELKEEIHMDTP</sequence>
<dbReference type="Pfam" id="PF13432">
    <property type="entry name" value="TPR_16"/>
    <property type="match status" value="1"/>
</dbReference>
<dbReference type="InterPro" id="IPR019734">
    <property type="entry name" value="TPR_rpt"/>
</dbReference>
<dbReference type="PANTHER" id="PTHR12558:SF13">
    <property type="entry name" value="CELL DIVISION CYCLE PROTEIN 27 HOMOLOG"/>
    <property type="match status" value="1"/>
</dbReference>
<dbReference type="SMART" id="SM00028">
    <property type="entry name" value="TPR"/>
    <property type="match status" value="8"/>
</dbReference>
<dbReference type="Pfam" id="PF13181">
    <property type="entry name" value="TPR_8"/>
    <property type="match status" value="3"/>
</dbReference>
<feature type="repeat" description="TPR" evidence="1">
    <location>
        <begin position="116"/>
        <end position="149"/>
    </location>
</feature>
<dbReference type="Gene3D" id="1.25.40.10">
    <property type="entry name" value="Tetratricopeptide repeat domain"/>
    <property type="match status" value="2"/>
</dbReference>
<reference evidence="3 4" key="1">
    <citation type="submission" date="2020-08" db="EMBL/GenBank/DDBJ databases">
        <title>Arenibacter gaetbuli sp. nov., isolated from a sand dune.</title>
        <authorList>
            <person name="Park S."/>
            <person name="Yoon J.-H."/>
        </authorList>
    </citation>
    <scope>NUCLEOTIDE SEQUENCE [LARGE SCALE GENOMIC DNA]</scope>
    <source>
        <strain evidence="3 4">BSSL-BM3</strain>
    </source>
</reference>
<comment type="caution">
    <text evidence="3">The sequence shown here is derived from an EMBL/GenBank/DDBJ whole genome shotgun (WGS) entry which is preliminary data.</text>
</comment>
<protein>
    <submittedName>
        <fullName evidence="3">Tetratricopeptide repeat protein</fullName>
    </submittedName>
</protein>
<feature type="signal peptide" evidence="2">
    <location>
        <begin position="1"/>
        <end position="18"/>
    </location>
</feature>
<evidence type="ECO:0000313" key="4">
    <source>
        <dbReference type="Proteomes" id="UP000618952"/>
    </source>
</evidence>
<name>A0ABR7QML8_9FLAO</name>
<evidence type="ECO:0000313" key="3">
    <source>
        <dbReference type="EMBL" id="MBC8768274.1"/>
    </source>
</evidence>
<feature type="repeat" description="TPR" evidence="1">
    <location>
        <begin position="218"/>
        <end position="251"/>
    </location>
</feature>
<dbReference type="Proteomes" id="UP000618952">
    <property type="component" value="Unassembled WGS sequence"/>
</dbReference>
<keyword evidence="1" id="KW-0802">TPR repeat</keyword>
<keyword evidence="2" id="KW-0732">Signal</keyword>
<dbReference type="PANTHER" id="PTHR12558">
    <property type="entry name" value="CELL DIVISION CYCLE 16,23,27"/>
    <property type="match status" value="1"/>
</dbReference>
<gene>
    <name evidence="3" type="ORF">H4O18_09745</name>
</gene>
<accession>A0ABR7QML8</accession>
<proteinExistence type="predicted"/>
<dbReference type="InterPro" id="IPR011990">
    <property type="entry name" value="TPR-like_helical_dom_sf"/>
</dbReference>
<feature type="repeat" description="TPR" evidence="1">
    <location>
        <begin position="48"/>
        <end position="81"/>
    </location>
</feature>
<evidence type="ECO:0000256" key="1">
    <source>
        <dbReference type="PROSITE-ProRule" id="PRU00339"/>
    </source>
</evidence>
<keyword evidence="4" id="KW-1185">Reference proteome</keyword>
<dbReference type="PROSITE" id="PS50005">
    <property type="entry name" value="TPR"/>
    <property type="match status" value="4"/>
</dbReference>